<accession>A0AAV6I853</accession>
<evidence type="ECO:0000256" key="1">
    <source>
        <dbReference type="SAM" id="Phobius"/>
    </source>
</evidence>
<dbReference type="EMBL" id="JACTNZ010000011">
    <property type="protein sequence ID" value="KAG5523955.1"/>
    <property type="molecule type" value="Genomic_DNA"/>
</dbReference>
<keyword evidence="1" id="KW-0812">Transmembrane</keyword>
<evidence type="ECO:0000313" key="3">
    <source>
        <dbReference type="Proteomes" id="UP000823749"/>
    </source>
</evidence>
<keyword evidence="1" id="KW-1133">Transmembrane helix</keyword>
<dbReference type="Proteomes" id="UP000823749">
    <property type="component" value="Chromosome 11"/>
</dbReference>
<comment type="caution">
    <text evidence="2">The sequence shown here is derived from an EMBL/GenBank/DDBJ whole genome shotgun (WGS) entry which is preliminary data.</text>
</comment>
<protein>
    <submittedName>
        <fullName evidence="2">Uncharacterized protein</fullName>
    </submittedName>
</protein>
<sequence>MPKVRRNFAKPGCSSQRLTKYEMDRQRNIERNSAVLSALGLKTMSKALFASQRLTKYEMDRQRNIERNSAMLSALGLKTMSKALFGSQRLTKYEMDRQRNIERNSAMLSALGLKTMSKALCGSNLTAKKKTIKEGKNKMNCCNDDEEYQSCEDEEGMNSREDVASSRLSFQYGDCCVCLVSFIAIIILLLSDCVPNIAELEAKLKEQSQANVTDLLSKEHVSVSVLGKQSVFLKEYGSPKNTPSSFKQLQTLDSDVVILQHQVDEQAKALAELSKTLTKHTRTMAVLQDIVRVLAVKAAVDPTDIVELIEMSNNEEGASDKRRDAGSIGLSKGMLVLYLAMGVRLFRLGCYQVVQAVDDVLIWKGNAMESLNVFGSFIFIFIIALLVGYLDMVDLVNYS</sequence>
<reference evidence="2" key="1">
    <citation type="submission" date="2020-08" db="EMBL/GenBank/DDBJ databases">
        <title>Plant Genome Project.</title>
        <authorList>
            <person name="Zhang R.-G."/>
        </authorList>
    </citation>
    <scope>NUCLEOTIDE SEQUENCE</scope>
    <source>
        <strain evidence="2">WSP0</strain>
        <tissue evidence="2">Leaf</tissue>
    </source>
</reference>
<feature type="transmembrane region" description="Helical" evidence="1">
    <location>
        <begin position="371"/>
        <end position="390"/>
    </location>
</feature>
<gene>
    <name evidence="2" type="ORF">RHGRI_030828</name>
</gene>
<evidence type="ECO:0000313" key="2">
    <source>
        <dbReference type="EMBL" id="KAG5523955.1"/>
    </source>
</evidence>
<keyword evidence="1" id="KW-0472">Membrane</keyword>
<organism evidence="2 3">
    <name type="scientific">Rhododendron griersonianum</name>
    <dbReference type="NCBI Taxonomy" id="479676"/>
    <lineage>
        <taxon>Eukaryota</taxon>
        <taxon>Viridiplantae</taxon>
        <taxon>Streptophyta</taxon>
        <taxon>Embryophyta</taxon>
        <taxon>Tracheophyta</taxon>
        <taxon>Spermatophyta</taxon>
        <taxon>Magnoliopsida</taxon>
        <taxon>eudicotyledons</taxon>
        <taxon>Gunneridae</taxon>
        <taxon>Pentapetalae</taxon>
        <taxon>asterids</taxon>
        <taxon>Ericales</taxon>
        <taxon>Ericaceae</taxon>
        <taxon>Ericoideae</taxon>
        <taxon>Rhodoreae</taxon>
        <taxon>Rhododendron</taxon>
    </lineage>
</organism>
<proteinExistence type="predicted"/>
<keyword evidence="3" id="KW-1185">Reference proteome</keyword>
<dbReference type="AlphaFoldDB" id="A0AAV6I853"/>
<name>A0AAV6I853_9ERIC</name>